<keyword evidence="2" id="KW-1185">Reference proteome</keyword>
<accession>A0A1C3UM95</accession>
<protein>
    <recommendedName>
        <fullName evidence="3">Methyltransferase domain-containing protein</fullName>
    </recommendedName>
</protein>
<dbReference type="STRING" id="52131.GA0061100_102637"/>
<evidence type="ECO:0000313" key="1">
    <source>
        <dbReference type="EMBL" id="SCB16578.1"/>
    </source>
</evidence>
<dbReference type="Proteomes" id="UP000186228">
    <property type="component" value="Unassembled WGS sequence"/>
</dbReference>
<dbReference type="Gene3D" id="3.40.50.150">
    <property type="entry name" value="Vaccinia Virus protein VP39"/>
    <property type="match status" value="1"/>
</dbReference>
<proteinExistence type="predicted"/>
<dbReference type="EMBL" id="FMAC01000002">
    <property type="protein sequence ID" value="SCB16578.1"/>
    <property type="molecule type" value="Genomic_DNA"/>
</dbReference>
<dbReference type="RefSeq" id="WP_075852433.1">
    <property type="nucleotide sequence ID" value="NZ_FMAC01000002.1"/>
</dbReference>
<organism evidence="1 2">
    <name type="scientific">Rhizobium hainanense</name>
    <dbReference type="NCBI Taxonomy" id="52131"/>
    <lineage>
        <taxon>Bacteria</taxon>
        <taxon>Pseudomonadati</taxon>
        <taxon>Pseudomonadota</taxon>
        <taxon>Alphaproteobacteria</taxon>
        <taxon>Hyphomicrobiales</taxon>
        <taxon>Rhizobiaceae</taxon>
        <taxon>Rhizobium/Agrobacterium group</taxon>
        <taxon>Rhizobium</taxon>
    </lineage>
</organism>
<dbReference type="InterPro" id="IPR029063">
    <property type="entry name" value="SAM-dependent_MTases_sf"/>
</dbReference>
<evidence type="ECO:0000313" key="2">
    <source>
        <dbReference type="Proteomes" id="UP000186228"/>
    </source>
</evidence>
<name>A0A1C3UM95_9HYPH</name>
<evidence type="ECO:0008006" key="3">
    <source>
        <dbReference type="Google" id="ProtNLM"/>
    </source>
</evidence>
<sequence>MFEMDMSIKKINMGAGYKRYPGYLAIDVDEACKPDFLVKNNDLTPLPQGHFNEILAWDVLEHIPHAHTMNALLDWANLLEVGGVLKIQTSYVYGIIDRMRSDPGFEIEFNWMRCMFGNQKHPGDFHFNGFTQATLWTYLTAAGFTVPKFTIEKLWLIGCEAVKTSNWEERVPPSEDAQTFVANAFQEILKRDAKPNELTAHANALAQLGRKHFLRSLISSPENLFTLGKTWPSEHVK</sequence>
<reference evidence="2" key="1">
    <citation type="submission" date="2016-08" db="EMBL/GenBank/DDBJ databases">
        <authorList>
            <person name="Varghese N."/>
            <person name="Submissions Spin"/>
        </authorList>
    </citation>
    <scope>NUCLEOTIDE SEQUENCE [LARGE SCALE GENOMIC DNA]</scope>
    <source>
        <strain evidence="2">CCBAU 57015</strain>
    </source>
</reference>
<dbReference type="OrthoDB" id="163232at2"/>
<dbReference type="SUPFAM" id="SSF53335">
    <property type="entry name" value="S-adenosyl-L-methionine-dependent methyltransferases"/>
    <property type="match status" value="1"/>
</dbReference>
<dbReference type="AlphaFoldDB" id="A0A1C3UM95"/>
<gene>
    <name evidence="1" type="ORF">GA0061100_102637</name>
</gene>